<dbReference type="AlphaFoldDB" id="A0A1C6JXC3"/>
<protein>
    <submittedName>
        <fullName evidence="1">Uncharacterized protein</fullName>
    </submittedName>
</protein>
<organism evidence="1">
    <name type="scientific">uncultured Anaerotruncus sp</name>
    <dbReference type="NCBI Taxonomy" id="905011"/>
    <lineage>
        <taxon>Bacteria</taxon>
        <taxon>Bacillati</taxon>
        <taxon>Bacillota</taxon>
        <taxon>Clostridia</taxon>
        <taxon>Eubacteriales</taxon>
        <taxon>Oscillospiraceae</taxon>
        <taxon>Anaerotruncus</taxon>
        <taxon>environmental samples</taxon>
    </lineage>
</organism>
<proteinExistence type="predicted"/>
<sequence>MRYVRLYRPGGQQVQTGRFYGLSGLEPRLGYYDRGVGCEIDPQGHLVGARAPVEVLRRPGLRQYGDGWTIEGDGFYVGGVKKGTLSAGEKCVVRFGDKWLIFPDRMAYDRVKNTFAGFTAPADMRQAVVFGNRVFGIVGGLLRASALGDEGDWESYQNPDGSPKESGSYRVAVAGGSFTAITAFLNHVTVFTDEAIYELYGNRPSNFTLTQCATLGVTGPGQAGCFDKTLWFFARQSLYSYRGGAVRDELAALGITFADMQLCCTQRGAYFLADGGVYRFDGALVQLGAGDYTALTTFGGTVYATAADGACYALERGARQGFCVQLRGGLGGGNLQQYELLYRGSIAAYQNGRLLGKKQSRELDRIRCYVQLGGRQPRPLQLRLGPDSALCGLRYSLHGGDDR</sequence>
<evidence type="ECO:0000313" key="1">
    <source>
        <dbReference type="EMBL" id="SCJ86375.1"/>
    </source>
</evidence>
<gene>
    <name evidence="1" type="ORF">SAMEA3545359_02351</name>
</gene>
<name>A0A1C6JXC3_9FIRM</name>
<accession>A0A1C6JXC3</accession>
<reference evidence="1" key="1">
    <citation type="submission" date="2015-09" db="EMBL/GenBank/DDBJ databases">
        <authorList>
            <consortium name="Pathogen Informatics"/>
        </authorList>
    </citation>
    <scope>NUCLEOTIDE SEQUENCE</scope>
    <source>
        <strain evidence="1">2789STDY5834896</strain>
    </source>
</reference>
<dbReference type="EMBL" id="FMHG01000002">
    <property type="protein sequence ID" value="SCJ86375.1"/>
    <property type="molecule type" value="Genomic_DNA"/>
</dbReference>